<dbReference type="Gene3D" id="3.30.2090.10">
    <property type="entry name" value="Multidrug efflux transporter AcrB TolC docking domain, DN and DC subdomains"/>
    <property type="match status" value="2"/>
</dbReference>
<dbReference type="PRINTS" id="PR00702">
    <property type="entry name" value="ACRIFLAVINRP"/>
</dbReference>
<dbReference type="InterPro" id="IPR001036">
    <property type="entry name" value="Acrflvin-R"/>
</dbReference>
<dbReference type="AlphaFoldDB" id="A0A437QVI9"/>
<dbReference type="InterPro" id="IPR027463">
    <property type="entry name" value="AcrB_DN_DC_subdom"/>
</dbReference>
<dbReference type="GO" id="GO:0005886">
    <property type="term" value="C:plasma membrane"/>
    <property type="evidence" value="ECO:0007669"/>
    <property type="project" value="TreeGrafter"/>
</dbReference>
<dbReference type="PANTHER" id="PTHR32063:SF18">
    <property type="entry name" value="CATION EFFLUX SYSTEM PROTEIN"/>
    <property type="match status" value="1"/>
</dbReference>
<dbReference type="Proteomes" id="UP000287447">
    <property type="component" value="Unassembled WGS sequence"/>
</dbReference>
<proteinExistence type="predicted"/>
<dbReference type="SUPFAM" id="SSF82714">
    <property type="entry name" value="Multidrug efflux transporter AcrB TolC docking domain, DN and DC subdomains"/>
    <property type="match status" value="2"/>
</dbReference>
<dbReference type="RefSeq" id="WP_127763817.1">
    <property type="nucleotide sequence ID" value="NZ_SADE01000001.1"/>
</dbReference>
<feature type="transmembrane region" description="Helical" evidence="1">
    <location>
        <begin position="466"/>
        <end position="493"/>
    </location>
</feature>
<evidence type="ECO:0000313" key="2">
    <source>
        <dbReference type="EMBL" id="RVU38446.1"/>
    </source>
</evidence>
<dbReference type="GO" id="GO:0042910">
    <property type="term" value="F:xenobiotic transmembrane transporter activity"/>
    <property type="evidence" value="ECO:0007669"/>
    <property type="project" value="TreeGrafter"/>
</dbReference>
<dbReference type="SUPFAM" id="SSF82693">
    <property type="entry name" value="Multidrug efflux transporter AcrB pore domain, PN1, PN2, PC1 and PC2 subdomains"/>
    <property type="match status" value="2"/>
</dbReference>
<feature type="transmembrane region" description="Helical" evidence="1">
    <location>
        <begin position="864"/>
        <end position="883"/>
    </location>
</feature>
<feature type="transmembrane region" description="Helical" evidence="1">
    <location>
        <begin position="434"/>
        <end position="454"/>
    </location>
</feature>
<keyword evidence="1" id="KW-0472">Membrane</keyword>
<dbReference type="Pfam" id="PF00873">
    <property type="entry name" value="ACR_tran"/>
    <property type="match status" value="1"/>
</dbReference>
<feature type="transmembrane region" description="Helical" evidence="1">
    <location>
        <begin position="528"/>
        <end position="548"/>
    </location>
</feature>
<feature type="transmembrane region" description="Helical" evidence="1">
    <location>
        <begin position="916"/>
        <end position="937"/>
    </location>
</feature>
<dbReference type="SUPFAM" id="SSF82866">
    <property type="entry name" value="Multidrug efflux transporter AcrB transmembrane domain"/>
    <property type="match status" value="2"/>
</dbReference>
<reference evidence="3" key="1">
    <citation type="submission" date="2019-01" db="EMBL/GenBank/DDBJ databases">
        <title>Gri0909 isolated from a small marine red alga.</title>
        <authorList>
            <person name="Kim J."/>
            <person name="Jeong S.E."/>
            <person name="Jeon C.O."/>
        </authorList>
    </citation>
    <scope>NUCLEOTIDE SEQUENCE [LARGE SCALE GENOMIC DNA]</scope>
    <source>
        <strain evidence="3">Gri0909</strain>
    </source>
</reference>
<keyword evidence="1" id="KW-1133">Transmembrane helix</keyword>
<evidence type="ECO:0000256" key="1">
    <source>
        <dbReference type="SAM" id="Phobius"/>
    </source>
</evidence>
<feature type="transmembrane region" description="Helical" evidence="1">
    <location>
        <begin position="364"/>
        <end position="384"/>
    </location>
</feature>
<dbReference type="Gene3D" id="3.30.70.1440">
    <property type="entry name" value="Multidrug efflux transporter AcrB pore domain"/>
    <property type="match status" value="1"/>
</dbReference>
<dbReference type="Gene3D" id="1.20.1640.10">
    <property type="entry name" value="Multidrug efflux transporter AcrB transmembrane domain"/>
    <property type="match status" value="2"/>
</dbReference>
<keyword evidence="3" id="KW-1185">Reference proteome</keyword>
<keyword evidence="1" id="KW-0812">Transmembrane</keyword>
<gene>
    <name evidence="2" type="ORF">EOI86_03945</name>
</gene>
<feature type="transmembrane region" description="Helical" evidence="1">
    <location>
        <begin position="987"/>
        <end position="1017"/>
    </location>
</feature>
<feature type="transmembrane region" description="Helical" evidence="1">
    <location>
        <begin position="17"/>
        <end position="36"/>
    </location>
</feature>
<dbReference type="OrthoDB" id="9798415at2"/>
<comment type="caution">
    <text evidence="2">The sequence shown here is derived from an EMBL/GenBank/DDBJ whole genome shotgun (WGS) entry which is preliminary data.</text>
</comment>
<sequence>MTPGVNLTAAAFDHKKLVCLVIAILLIYGAFSYFTLPAREDPEITIRGATVTTRFPGMAPDRVELLITKKLEEAIRTIPQVEEIRSTSTTGLSIIHVEIMDRFFALEDIWSDLRAKVSDARGKLPDGAGAPQIDDDRGDVSIITLALLSDGFEMGQMYDVAKHVRDTLYLVNGTKRIDLLSVQYERVFLEVSNARLAQLGLSPFELISALRQQNIIRPGGNVNVGPEEIILEPTGNYQSVDDIGETLITLPNNSDVIPLKDIVSIRRDYADPPERPSYFNGEPAIMFAISMLSGQNVLEYAPRMKAEIQRIEDTLPIGYELKIATYQADQVRATIDGVSLNVVETLAIVLVVVMVFLGVRTGAIVGAIVPCVMLGTLGIMSLAGMELQRMSLATLIIALGLLVDNGIVVAEDFKRRLESGMDRYEAMVSGGRELAIPLLTSTLTTILVFMPLMLAEHMASEYTRSISLVILISLMASWVLALCATPLLCYAFIKVRPVPDNAAHDMHPNGRLFTAYAVFLKAVLRFKIPFLVLMVAALAGTVLLFGQVPKQFFPNSDRSQVLVYIDLPAGTPVRYTNTRMQDIFAWLDDRERFPHIESHVGYVGYGGPRFVLSLAPIDPADNKGFIVLNIDEAESMDKTIAALQRGFIEDHFDLQARVKRMFLGPSDSSEIEVQVIGPDAGFIFRTARQIEDYLSTIPGTIDIRNNWENRIMKVLVRVDQQRARRAGVTSEDIAISLQGYFDGTEVTELREGDDIIPIVFRGESAERLNLDRMRTLNVYSQSRRVTVPLIQVADFVPDNQYARIVREDLFRTVSVQARSTVMTAEDLADVIDAKIVAMRQSLPPNHSIEYDGVVKESADAQAALSANVPVVLGVIVLLLVAQFGSYRRPLIIALTIPLSAIGAIAGLLVMQAPFGFMVTLGIYSLAGIIINNAIVLIDRIDIERAAGKTNTDAIIDACLLRVRPIAMTTITTILGLMPLIVTVDPLFYGMACVIAFGLGIGTLLTLGVVPALFALLFPDGKTG</sequence>
<evidence type="ECO:0000313" key="3">
    <source>
        <dbReference type="Proteomes" id="UP000287447"/>
    </source>
</evidence>
<organism evidence="2 3">
    <name type="scientific">Hwanghaeella grinnelliae</name>
    <dbReference type="NCBI Taxonomy" id="2500179"/>
    <lineage>
        <taxon>Bacteria</taxon>
        <taxon>Pseudomonadati</taxon>
        <taxon>Pseudomonadota</taxon>
        <taxon>Alphaproteobacteria</taxon>
        <taxon>Rhodospirillales</taxon>
        <taxon>Rhodospirillaceae</taxon>
        <taxon>Hwanghaeella</taxon>
    </lineage>
</organism>
<feature type="transmembrane region" description="Helical" evidence="1">
    <location>
        <begin position="890"/>
        <end position="910"/>
    </location>
</feature>
<feature type="transmembrane region" description="Helical" evidence="1">
    <location>
        <begin position="958"/>
        <end position="981"/>
    </location>
</feature>
<feature type="transmembrane region" description="Helical" evidence="1">
    <location>
        <begin position="338"/>
        <end position="357"/>
    </location>
</feature>
<dbReference type="Gene3D" id="3.30.70.1320">
    <property type="entry name" value="Multidrug efflux transporter AcrB pore domain like"/>
    <property type="match status" value="1"/>
</dbReference>
<dbReference type="EMBL" id="SADE01000001">
    <property type="protein sequence ID" value="RVU38446.1"/>
    <property type="molecule type" value="Genomic_DNA"/>
</dbReference>
<dbReference type="Gene3D" id="3.30.70.1430">
    <property type="entry name" value="Multidrug efflux transporter AcrB pore domain"/>
    <property type="match status" value="2"/>
</dbReference>
<name>A0A437QVI9_9PROT</name>
<dbReference type="PANTHER" id="PTHR32063">
    <property type="match status" value="1"/>
</dbReference>
<accession>A0A437QVI9</accession>
<protein>
    <submittedName>
        <fullName evidence="2">Efflux RND transporter permease subunit</fullName>
    </submittedName>
</protein>